<organism evidence="2 3">
    <name type="scientific">Caerostris extrusa</name>
    <name type="common">Bark spider</name>
    <name type="synonym">Caerostris bankana</name>
    <dbReference type="NCBI Taxonomy" id="172846"/>
    <lineage>
        <taxon>Eukaryota</taxon>
        <taxon>Metazoa</taxon>
        <taxon>Ecdysozoa</taxon>
        <taxon>Arthropoda</taxon>
        <taxon>Chelicerata</taxon>
        <taxon>Arachnida</taxon>
        <taxon>Araneae</taxon>
        <taxon>Araneomorphae</taxon>
        <taxon>Entelegynae</taxon>
        <taxon>Araneoidea</taxon>
        <taxon>Araneidae</taxon>
        <taxon>Caerostris</taxon>
    </lineage>
</organism>
<feature type="region of interest" description="Disordered" evidence="1">
    <location>
        <begin position="1"/>
        <end position="25"/>
    </location>
</feature>
<name>A0AAV4TX45_CAEEX</name>
<evidence type="ECO:0000313" key="2">
    <source>
        <dbReference type="EMBL" id="GIY48843.1"/>
    </source>
</evidence>
<gene>
    <name evidence="2" type="ORF">CEXT_629441</name>
</gene>
<reference evidence="2 3" key="1">
    <citation type="submission" date="2021-06" db="EMBL/GenBank/DDBJ databases">
        <title>Caerostris extrusa draft genome.</title>
        <authorList>
            <person name="Kono N."/>
            <person name="Arakawa K."/>
        </authorList>
    </citation>
    <scope>NUCLEOTIDE SEQUENCE [LARGE SCALE GENOMIC DNA]</scope>
</reference>
<proteinExistence type="predicted"/>
<keyword evidence="3" id="KW-1185">Reference proteome</keyword>
<protein>
    <submittedName>
        <fullName evidence="2">Uncharacterized protein</fullName>
    </submittedName>
</protein>
<comment type="caution">
    <text evidence="2">The sequence shown here is derived from an EMBL/GenBank/DDBJ whole genome shotgun (WGS) entry which is preliminary data.</text>
</comment>
<dbReference type="AlphaFoldDB" id="A0AAV4TX45"/>
<dbReference type="EMBL" id="BPLR01011759">
    <property type="protein sequence ID" value="GIY48843.1"/>
    <property type="molecule type" value="Genomic_DNA"/>
</dbReference>
<feature type="compositionally biased region" description="Polar residues" evidence="1">
    <location>
        <begin position="1"/>
        <end position="16"/>
    </location>
</feature>
<sequence length="80" mass="9286">MGEKTAGQTDRSNQETLTEKEMMGQPSPSAVWLLRFINSFWWSLVSKVACENLDMSEFGCQNCRIYPWRLERALLQSFCC</sequence>
<dbReference type="Proteomes" id="UP001054945">
    <property type="component" value="Unassembled WGS sequence"/>
</dbReference>
<accession>A0AAV4TX45</accession>
<evidence type="ECO:0000256" key="1">
    <source>
        <dbReference type="SAM" id="MobiDB-lite"/>
    </source>
</evidence>
<evidence type="ECO:0000313" key="3">
    <source>
        <dbReference type="Proteomes" id="UP001054945"/>
    </source>
</evidence>